<feature type="region of interest" description="Disordered" evidence="1">
    <location>
        <begin position="32"/>
        <end position="72"/>
    </location>
</feature>
<protein>
    <submittedName>
        <fullName evidence="2">Kinesin motor domain-containing protein</fullName>
    </submittedName>
</protein>
<proteinExistence type="predicted"/>
<comment type="caution">
    <text evidence="2">The sequence shown here is derived from an EMBL/GenBank/DDBJ whole genome shotgun (WGS) entry which is preliminary data.</text>
</comment>
<evidence type="ECO:0000313" key="3">
    <source>
        <dbReference type="Proteomes" id="UP001604277"/>
    </source>
</evidence>
<accession>A0ABD1UTY6</accession>
<gene>
    <name evidence="2" type="ORF">Fot_21126</name>
</gene>
<organism evidence="2 3">
    <name type="scientific">Forsythia ovata</name>
    <dbReference type="NCBI Taxonomy" id="205694"/>
    <lineage>
        <taxon>Eukaryota</taxon>
        <taxon>Viridiplantae</taxon>
        <taxon>Streptophyta</taxon>
        <taxon>Embryophyta</taxon>
        <taxon>Tracheophyta</taxon>
        <taxon>Spermatophyta</taxon>
        <taxon>Magnoliopsida</taxon>
        <taxon>eudicotyledons</taxon>
        <taxon>Gunneridae</taxon>
        <taxon>Pentapetalae</taxon>
        <taxon>asterids</taxon>
        <taxon>lamiids</taxon>
        <taxon>Lamiales</taxon>
        <taxon>Oleaceae</taxon>
        <taxon>Forsythieae</taxon>
        <taxon>Forsythia</taxon>
    </lineage>
</organism>
<keyword evidence="3" id="KW-1185">Reference proteome</keyword>
<reference evidence="3" key="1">
    <citation type="submission" date="2024-07" db="EMBL/GenBank/DDBJ databases">
        <title>Two chromosome-level genome assemblies of Korean endemic species Abeliophyllum distichum and Forsythia ovata (Oleaceae).</title>
        <authorList>
            <person name="Jang H."/>
        </authorList>
    </citation>
    <scope>NUCLEOTIDE SEQUENCE [LARGE SCALE GENOMIC DNA]</scope>
</reference>
<dbReference type="AlphaFoldDB" id="A0ABD1UTY6"/>
<dbReference type="EMBL" id="JBFOLJ010000006">
    <property type="protein sequence ID" value="KAL2528525.1"/>
    <property type="molecule type" value="Genomic_DNA"/>
</dbReference>
<sequence length="224" mass="25269">MECIFRNDTATGDRAVSGFDNFLPMQVDDSVNELDTLTEDTDPSPTPSRKRGSEEGTSTGRRKRTKPHDDDSHRALALIAESSKKITDAIHMQATLDTLNHVNWQLITEKLEAMDLDLVDIMKVMKAFRSDGDLAKVFMSLTNTTIMRALVFEQLDMRHISSHCAGIKPDLSREIQEKKKQIGILEQRIIENGEASVTNASFVEMYQCAKNKEMQEKLYASNSK</sequence>
<name>A0ABD1UTY6_9LAMI</name>
<dbReference type="Proteomes" id="UP001604277">
    <property type="component" value="Unassembled WGS sequence"/>
</dbReference>
<evidence type="ECO:0000256" key="1">
    <source>
        <dbReference type="SAM" id="MobiDB-lite"/>
    </source>
</evidence>
<evidence type="ECO:0000313" key="2">
    <source>
        <dbReference type="EMBL" id="KAL2528525.1"/>
    </source>
</evidence>
<feature type="compositionally biased region" description="Acidic residues" evidence="1">
    <location>
        <begin position="32"/>
        <end position="42"/>
    </location>
</feature>